<feature type="chain" id="PRO_5039177819" description="Peptidase C39-like domain-containing protein" evidence="1">
    <location>
        <begin position="22"/>
        <end position="365"/>
    </location>
</feature>
<proteinExistence type="predicted"/>
<evidence type="ECO:0000313" key="3">
    <source>
        <dbReference type="Proteomes" id="UP000831151"/>
    </source>
</evidence>
<accession>A0A9E7IV25</accession>
<dbReference type="KEGG" id="fms:M1R53_01350"/>
<keyword evidence="1" id="KW-0732">Signal</keyword>
<reference evidence="2" key="1">
    <citation type="submission" date="2022-04" db="EMBL/GenBank/DDBJ databases">
        <title>Complete genome sequences of Ezakiella coagulans and Fenollaria massiliensis.</title>
        <authorList>
            <person name="France M.T."/>
            <person name="Clifford J."/>
            <person name="Narina S."/>
            <person name="Rutt L."/>
            <person name="Ravel J."/>
        </authorList>
    </citation>
    <scope>NUCLEOTIDE SEQUENCE</scope>
    <source>
        <strain evidence="2">C0061C2</strain>
    </source>
</reference>
<dbReference type="AlphaFoldDB" id="A0A9E7IV25"/>
<protein>
    <recommendedName>
        <fullName evidence="4">Peptidase C39-like domain-containing protein</fullName>
    </recommendedName>
</protein>
<dbReference type="RefSeq" id="WP_249242813.1">
    <property type="nucleotide sequence ID" value="NZ_CP096649.1"/>
</dbReference>
<dbReference type="Proteomes" id="UP000831151">
    <property type="component" value="Chromosome"/>
</dbReference>
<dbReference type="EMBL" id="CP096649">
    <property type="protein sequence ID" value="UQK59347.1"/>
    <property type="molecule type" value="Genomic_DNA"/>
</dbReference>
<organism evidence="2 3">
    <name type="scientific">Fenollaria massiliensis</name>
    <dbReference type="NCBI Taxonomy" id="938288"/>
    <lineage>
        <taxon>Bacteria</taxon>
        <taxon>Bacillati</taxon>
        <taxon>Bacillota</taxon>
        <taxon>Clostridia</taxon>
        <taxon>Eubacteriales</taxon>
        <taxon>Fenollaria</taxon>
    </lineage>
</organism>
<dbReference type="Gene3D" id="3.90.70.10">
    <property type="entry name" value="Cysteine proteinases"/>
    <property type="match status" value="1"/>
</dbReference>
<evidence type="ECO:0008006" key="4">
    <source>
        <dbReference type="Google" id="ProtNLM"/>
    </source>
</evidence>
<sequence>MKKKILSVVALFILASLFLFACNGKDAAKFTIKEHYTTAGTNGVLTSYDIDGKEYVIFDQFLELLNPTTHRVGNVYEMVDGIPTPKKSEDGYYYLDDGMLYSSEKPIEAFRLDSETYNKMEDVKFPIYYKDKTIDLESGAKKLNDTVLYPLEKLAEAFSFKIENGEFVFAEKDDNELEVLNQKDYDWYIDQKETGKYADNNCGPSCAVMSLYFQKGYDKAVTAETARNTRVNDGGWWFTNDVSDFLKDSGVKHRMKFYKNPDSLLKPLREGKICIICIDSSTLRYNPDANSHFNKYYTGGGGHFIVVNGYKVVDGRLYYIVNDPNSWGMKYADGSYMGKDRYYDAIDIDKTVRQWSKEYYVVDNN</sequence>
<gene>
    <name evidence="2" type="ORF">M1R53_01350</name>
</gene>
<feature type="signal peptide" evidence="1">
    <location>
        <begin position="1"/>
        <end position="21"/>
    </location>
</feature>
<keyword evidence="3" id="KW-1185">Reference proteome</keyword>
<evidence type="ECO:0000256" key="1">
    <source>
        <dbReference type="SAM" id="SignalP"/>
    </source>
</evidence>
<name>A0A9E7IV25_9FIRM</name>
<dbReference type="PROSITE" id="PS51257">
    <property type="entry name" value="PROKAR_LIPOPROTEIN"/>
    <property type="match status" value="1"/>
</dbReference>
<evidence type="ECO:0000313" key="2">
    <source>
        <dbReference type="EMBL" id="UQK59347.1"/>
    </source>
</evidence>